<reference evidence="1" key="1">
    <citation type="submission" date="2021-09" db="EMBL/GenBank/DDBJ databases">
        <title>Comparative genomics of Edwardsiella genus reveals species-based diversity.</title>
        <authorList>
            <person name="Tekedar H.C."/>
            <person name="Kumru S."/>
            <person name="Waldbieser G.C."/>
            <person name="Reichley S.R."/>
            <person name="Lawrence M.L."/>
            <person name="Griffin M.J."/>
        </authorList>
    </citation>
    <scope>NUCLEOTIDE SEQUENCE</scope>
    <source>
        <strain evidence="1">ATCC 15947</strain>
    </source>
</reference>
<dbReference type="Proteomes" id="UP000245918">
    <property type="component" value="Chromosome"/>
</dbReference>
<keyword evidence="2" id="KW-1185">Reference proteome</keyword>
<gene>
    <name evidence="1" type="ORF">DCL27_07570</name>
</gene>
<name>A0AC61TLZ7_EDWTA</name>
<dbReference type="EMBL" id="CP084506">
    <property type="protein sequence ID" value="UCQ01604.1"/>
    <property type="molecule type" value="Genomic_DNA"/>
</dbReference>
<proteinExistence type="predicted"/>
<organism evidence="1 2">
    <name type="scientific">Edwardsiella tarda ATCC 15947 = NBRC 105688</name>
    <dbReference type="NCBI Taxonomy" id="667121"/>
    <lineage>
        <taxon>Bacteria</taxon>
        <taxon>Pseudomonadati</taxon>
        <taxon>Pseudomonadota</taxon>
        <taxon>Gammaproteobacteria</taxon>
        <taxon>Enterobacterales</taxon>
        <taxon>Hafniaceae</taxon>
        <taxon>Edwardsiella</taxon>
    </lineage>
</organism>
<evidence type="ECO:0000313" key="1">
    <source>
        <dbReference type="EMBL" id="UCQ01604.1"/>
    </source>
</evidence>
<sequence>MKTVAPIPACLLRAWQQHKRELRSWLFQQLREPDRVDDALQEIFIKAMKQGTAFCAIAQPRAWLFEVARHHLIDEYRKRREMLPLSDELPQDEPEQAVVDQLTACLPRVLAELESADRDILIRCDIEGMTQQAYANQQGLSLSAVKSRLLRARVRLKNRLHTTCAVQLDDQGQVCCYIPRAPMSEQK</sequence>
<accession>A0AC61TLZ7</accession>
<protein>
    <submittedName>
        <fullName evidence="1">Sigma-70 family RNA polymerase sigma factor</fullName>
    </submittedName>
</protein>
<evidence type="ECO:0000313" key="2">
    <source>
        <dbReference type="Proteomes" id="UP000245918"/>
    </source>
</evidence>